<proteinExistence type="predicted"/>
<feature type="non-terminal residue" evidence="1">
    <location>
        <position position="1"/>
    </location>
</feature>
<feature type="non-terminal residue" evidence="1">
    <location>
        <position position="67"/>
    </location>
</feature>
<evidence type="ECO:0000313" key="2">
    <source>
        <dbReference type="Proteomes" id="UP001328107"/>
    </source>
</evidence>
<dbReference type="Proteomes" id="UP001328107">
    <property type="component" value="Unassembled WGS sequence"/>
</dbReference>
<evidence type="ECO:0000313" key="1">
    <source>
        <dbReference type="EMBL" id="GMR45535.1"/>
    </source>
</evidence>
<name>A0AAN5CJJ9_9BILA</name>
<sequence length="67" mass="8271">FDKMFKLLRIENRQENVMVLLLLPQRRRKGRSLRSLKPSRWVFHSLRPKTKRIHKKTTRRLCKFPSI</sequence>
<accession>A0AAN5CJJ9</accession>
<comment type="caution">
    <text evidence="1">The sequence shown here is derived from an EMBL/GenBank/DDBJ whole genome shotgun (WGS) entry which is preliminary data.</text>
</comment>
<reference evidence="2" key="1">
    <citation type="submission" date="2022-10" db="EMBL/GenBank/DDBJ databases">
        <title>Genome assembly of Pristionchus species.</title>
        <authorList>
            <person name="Yoshida K."/>
            <person name="Sommer R.J."/>
        </authorList>
    </citation>
    <scope>NUCLEOTIDE SEQUENCE [LARGE SCALE GENOMIC DNA]</scope>
    <source>
        <strain evidence="2">RS5460</strain>
    </source>
</reference>
<gene>
    <name evidence="1" type="ORF">PMAYCL1PPCAC_15730</name>
</gene>
<protein>
    <submittedName>
        <fullName evidence="1">Uncharacterized protein</fullName>
    </submittedName>
</protein>
<keyword evidence="2" id="KW-1185">Reference proteome</keyword>
<organism evidence="1 2">
    <name type="scientific">Pristionchus mayeri</name>
    <dbReference type="NCBI Taxonomy" id="1317129"/>
    <lineage>
        <taxon>Eukaryota</taxon>
        <taxon>Metazoa</taxon>
        <taxon>Ecdysozoa</taxon>
        <taxon>Nematoda</taxon>
        <taxon>Chromadorea</taxon>
        <taxon>Rhabditida</taxon>
        <taxon>Rhabditina</taxon>
        <taxon>Diplogasteromorpha</taxon>
        <taxon>Diplogasteroidea</taxon>
        <taxon>Neodiplogasteridae</taxon>
        <taxon>Pristionchus</taxon>
    </lineage>
</organism>
<dbReference type="EMBL" id="BTRK01000004">
    <property type="protein sequence ID" value="GMR45535.1"/>
    <property type="molecule type" value="Genomic_DNA"/>
</dbReference>
<dbReference type="AlphaFoldDB" id="A0AAN5CJJ9"/>